<comment type="caution">
    <text evidence="1">The sequence shown here is derived from an EMBL/GenBank/DDBJ whole genome shotgun (WGS) entry which is preliminary data.</text>
</comment>
<evidence type="ECO:0000313" key="2">
    <source>
        <dbReference type="Proteomes" id="UP001165960"/>
    </source>
</evidence>
<dbReference type="Proteomes" id="UP001165960">
    <property type="component" value="Unassembled WGS sequence"/>
</dbReference>
<keyword evidence="2" id="KW-1185">Reference proteome</keyword>
<name>A0ACC2UQ60_9FUNG</name>
<reference evidence="1" key="1">
    <citation type="submission" date="2022-04" db="EMBL/GenBank/DDBJ databases">
        <title>Genome of the entomopathogenic fungus Entomophthora muscae.</title>
        <authorList>
            <person name="Elya C."/>
            <person name="Lovett B.R."/>
            <person name="Lee E."/>
            <person name="Macias A.M."/>
            <person name="Hajek A.E."/>
            <person name="De Bivort B.L."/>
            <person name="Kasson M.T."/>
            <person name="De Fine Licht H.H."/>
            <person name="Stajich J.E."/>
        </authorList>
    </citation>
    <scope>NUCLEOTIDE SEQUENCE</scope>
    <source>
        <strain evidence="1">Berkeley</strain>
    </source>
</reference>
<proteinExistence type="predicted"/>
<protein>
    <submittedName>
        <fullName evidence="1">Uncharacterized protein</fullName>
    </submittedName>
</protein>
<organism evidence="1 2">
    <name type="scientific">Entomophthora muscae</name>
    <dbReference type="NCBI Taxonomy" id="34485"/>
    <lineage>
        <taxon>Eukaryota</taxon>
        <taxon>Fungi</taxon>
        <taxon>Fungi incertae sedis</taxon>
        <taxon>Zoopagomycota</taxon>
        <taxon>Entomophthoromycotina</taxon>
        <taxon>Entomophthoromycetes</taxon>
        <taxon>Entomophthorales</taxon>
        <taxon>Entomophthoraceae</taxon>
        <taxon>Entomophthora</taxon>
    </lineage>
</organism>
<accession>A0ACC2UQ60</accession>
<sequence length="105" mass="11881">MALFSGVCISHQFNMDSWFIFCPARSPPDLFVHLNSSERYRTRDQLNPAYSVRKCRPITLGRAGVPAAKSCQVTKKAAVRLGLLTTNDQANHCTQISINYTLYYH</sequence>
<evidence type="ECO:0000313" key="1">
    <source>
        <dbReference type="EMBL" id="KAJ9089274.1"/>
    </source>
</evidence>
<gene>
    <name evidence="1" type="ORF">DSO57_1014613</name>
</gene>
<dbReference type="EMBL" id="QTSX02000056">
    <property type="protein sequence ID" value="KAJ9089274.1"/>
    <property type="molecule type" value="Genomic_DNA"/>
</dbReference>